<feature type="transmembrane region" description="Helical" evidence="5">
    <location>
        <begin position="134"/>
        <end position="157"/>
    </location>
</feature>
<feature type="transmembrane region" description="Helical" evidence="5">
    <location>
        <begin position="32"/>
        <end position="51"/>
    </location>
</feature>
<evidence type="ECO:0000256" key="3">
    <source>
        <dbReference type="ARBA" id="ARBA00022989"/>
    </source>
</evidence>
<dbReference type="STRING" id="1664694.A0A0N0NPT5"/>
<feature type="transmembrane region" description="Helical" evidence="5">
    <location>
        <begin position="257"/>
        <end position="275"/>
    </location>
</feature>
<accession>A0A0N0NPT5</accession>
<reference evidence="6 7" key="1">
    <citation type="submission" date="2015-06" db="EMBL/GenBank/DDBJ databases">
        <title>Draft genome of the ant-associated black yeast Phialophora attae CBS 131958.</title>
        <authorList>
            <person name="Moreno L.F."/>
            <person name="Stielow B.J."/>
            <person name="de Hoog S."/>
            <person name="Vicente V.A."/>
            <person name="Weiss V.A."/>
            <person name="de Vries M."/>
            <person name="Cruz L.M."/>
            <person name="Souza E.M."/>
        </authorList>
    </citation>
    <scope>NUCLEOTIDE SEQUENCE [LARGE SCALE GENOMIC DNA]</scope>
    <source>
        <strain evidence="6 7">CBS 131958</strain>
    </source>
</reference>
<keyword evidence="7" id="KW-1185">Reference proteome</keyword>
<comment type="caution">
    <text evidence="6">The sequence shown here is derived from an EMBL/GenBank/DDBJ whole genome shotgun (WGS) entry which is preliminary data.</text>
</comment>
<comment type="subcellular location">
    <subcellularLocation>
        <location evidence="1">Membrane</location>
        <topology evidence="1">Multi-pass membrane protein</topology>
    </subcellularLocation>
</comment>
<dbReference type="VEuPathDB" id="FungiDB:AB675_1875"/>
<feature type="transmembrane region" description="Helical" evidence="5">
    <location>
        <begin position="219"/>
        <end position="237"/>
    </location>
</feature>
<evidence type="ECO:0000313" key="6">
    <source>
        <dbReference type="EMBL" id="KPI43098.1"/>
    </source>
</evidence>
<keyword evidence="3 5" id="KW-1133">Transmembrane helix</keyword>
<evidence type="ECO:0000256" key="4">
    <source>
        <dbReference type="ARBA" id="ARBA00023136"/>
    </source>
</evidence>
<dbReference type="GeneID" id="28733678"/>
<dbReference type="InterPro" id="IPR007568">
    <property type="entry name" value="RTA1"/>
</dbReference>
<dbReference type="AlphaFoldDB" id="A0A0N0NPT5"/>
<evidence type="ECO:0000313" key="7">
    <source>
        <dbReference type="Proteomes" id="UP000038010"/>
    </source>
</evidence>
<dbReference type="Pfam" id="PF04479">
    <property type="entry name" value="RTA1"/>
    <property type="match status" value="1"/>
</dbReference>
<dbReference type="PANTHER" id="PTHR31465">
    <property type="entry name" value="PROTEIN RTA1-RELATED"/>
    <property type="match status" value="1"/>
</dbReference>
<gene>
    <name evidence="6" type="ORF">AB675_1875</name>
</gene>
<dbReference type="OrthoDB" id="4521223at2759"/>
<protein>
    <submittedName>
        <fullName evidence="6">Sphingoid long-chain base transporter RSB1</fullName>
    </submittedName>
</protein>
<keyword evidence="2 5" id="KW-0812">Transmembrane</keyword>
<dbReference type="RefSeq" id="XP_018003061.1">
    <property type="nucleotide sequence ID" value="XM_018141798.1"/>
</dbReference>
<proteinExistence type="predicted"/>
<evidence type="ECO:0000256" key="5">
    <source>
        <dbReference type="SAM" id="Phobius"/>
    </source>
</evidence>
<dbReference type="Proteomes" id="UP000038010">
    <property type="component" value="Unassembled WGS sequence"/>
</dbReference>
<dbReference type="EMBL" id="LFJN01000006">
    <property type="protein sequence ID" value="KPI43098.1"/>
    <property type="molecule type" value="Genomic_DNA"/>
</dbReference>
<keyword evidence="4 5" id="KW-0472">Membrane</keyword>
<evidence type="ECO:0000256" key="1">
    <source>
        <dbReference type="ARBA" id="ARBA00004141"/>
    </source>
</evidence>
<sequence length="412" mass="45813">MPEELPMSEAECLADPVCFDTYASVHYLPSLFGNYLFLGLFAAVILGQLGLGIRFKTWGYLVAMCLGTVLEIVGYYGRIQMHNKPFDGNNFIIYLVGLTIGPAFYSAAIYLSISRIMTIFGSSLSWFKPRTVTISFISFDLISLLLQSAGGAIASMADEGDKKQSDMGVNIMIAGLVAQVVATALFVGLCAQLALAIRRHPEKLDFNYASYRKTLKFKLFLWAVGISVFSILVRCIYRCAELLGGFDSELANNETLFMILDGALMVITALLLTIFHPGWTLGGYWHTATFSLRGRKIAPAETAKFLGSENSSQVDLRNSARYESLQAGREPSPIPLPTYDQGGQYEPIEAKEHRWWLPDCYCGRLLCDLKCTRRRVVAEGRYFRHIDGVNPTRTMDTTLDTTLDSNPRGREA</sequence>
<dbReference type="GO" id="GO:0005886">
    <property type="term" value="C:plasma membrane"/>
    <property type="evidence" value="ECO:0007669"/>
    <property type="project" value="TreeGrafter"/>
</dbReference>
<feature type="transmembrane region" description="Helical" evidence="5">
    <location>
        <begin position="169"/>
        <end position="198"/>
    </location>
</feature>
<feature type="transmembrane region" description="Helical" evidence="5">
    <location>
        <begin position="91"/>
        <end position="113"/>
    </location>
</feature>
<feature type="transmembrane region" description="Helical" evidence="5">
    <location>
        <begin position="58"/>
        <end position="79"/>
    </location>
</feature>
<name>A0A0N0NPT5_9EURO</name>
<dbReference type="GO" id="GO:0000324">
    <property type="term" value="C:fungal-type vacuole"/>
    <property type="evidence" value="ECO:0007669"/>
    <property type="project" value="TreeGrafter"/>
</dbReference>
<organism evidence="6 7">
    <name type="scientific">Cyphellophora attinorum</name>
    <dbReference type="NCBI Taxonomy" id="1664694"/>
    <lineage>
        <taxon>Eukaryota</taxon>
        <taxon>Fungi</taxon>
        <taxon>Dikarya</taxon>
        <taxon>Ascomycota</taxon>
        <taxon>Pezizomycotina</taxon>
        <taxon>Eurotiomycetes</taxon>
        <taxon>Chaetothyriomycetidae</taxon>
        <taxon>Chaetothyriales</taxon>
        <taxon>Cyphellophoraceae</taxon>
        <taxon>Cyphellophora</taxon>
    </lineage>
</organism>
<dbReference type="PANTHER" id="PTHR31465:SF9">
    <property type="entry name" value="SPHINGOID LONG-CHAIN BASE TRANSPORTER RSB1"/>
    <property type="match status" value="1"/>
</dbReference>
<evidence type="ECO:0000256" key="2">
    <source>
        <dbReference type="ARBA" id="ARBA00022692"/>
    </source>
</evidence>